<accession>A0A1M6FTY7</accession>
<dbReference type="Proteomes" id="UP000184050">
    <property type="component" value="Unassembled WGS sequence"/>
</dbReference>
<dbReference type="EMBL" id="FQZE01000009">
    <property type="protein sequence ID" value="SHJ01089.1"/>
    <property type="molecule type" value="Genomic_DNA"/>
</dbReference>
<organism evidence="2 3">
    <name type="scientific">Tangfeifania diversioriginum</name>
    <dbReference type="NCBI Taxonomy" id="1168035"/>
    <lineage>
        <taxon>Bacteria</taxon>
        <taxon>Pseudomonadati</taxon>
        <taxon>Bacteroidota</taxon>
        <taxon>Bacteroidia</taxon>
        <taxon>Marinilabiliales</taxon>
        <taxon>Prolixibacteraceae</taxon>
        <taxon>Tangfeifania</taxon>
    </lineage>
</organism>
<dbReference type="InterPro" id="IPR025364">
    <property type="entry name" value="DUF4268"/>
</dbReference>
<evidence type="ECO:0000259" key="1">
    <source>
        <dbReference type="Pfam" id="PF14088"/>
    </source>
</evidence>
<dbReference type="STRING" id="1168035.SAMN05444280_10976"/>
<feature type="domain" description="DUF4268" evidence="1">
    <location>
        <begin position="18"/>
        <end position="151"/>
    </location>
</feature>
<keyword evidence="3" id="KW-1185">Reference proteome</keyword>
<dbReference type="AlphaFoldDB" id="A0A1M6FTY7"/>
<evidence type="ECO:0000313" key="2">
    <source>
        <dbReference type="EMBL" id="SHJ01089.1"/>
    </source>
</evidence>
<name>A0A1M6FTY7_9BACT</name>
<reference evidence="2 3" key="1">
    <citation type="submission" date="2016-11" db="EMBL/GenBank/DDBJ databases">
        <authorList>
            <person name="Jaros S."/>
            <person name="Januszkiewicz K."/>
            <person name="Wedrychowicz H."/>
        </authorList>
    </citation>
    <scope>NUCLEOTIDE SEQUENCE [LARGE SCALE GENOMIC DNA]</scope>
    <source>
        <strain evidence="2 3">DSM 27063</strain>
    </source>
</reference>
<proteinExistence type="predicted"/>
<evidence type="ECO:0000313" key="3">
    <source>
        <dbReference type="Proteomes" id="UP000184050"/>
    </source>
</evidence>
<sequence>MLNQNIINMYSIEEAKKLRLEFWGQFGKRCEIHPSLRERKKKWMLHRTKTRGVALRFEASRSDAKVILELSHKNEDKRLKAYEILENYKVVIEDGFPDGLIWEFFHQREDSGQEVARIYTVLNNVNYHRRTDWPDIYNFFIENMLRLEENFLMVRDVLKEEVG</sequence>
<dbReference type="Pfam" id="PF14088">
    <property type="entry name" value="DUF4268"/>
    <property type="match status" value="1"/>
</dbReference>
<gene>
    <name evidence="2" type="ORF">SAMN05444280_10976</name>
</gene>
<protein>
    <recommendedName>
        <fullName evidence="1">DUF4268 domain-containing protein</fullName>
    </recommendedName>
</protein>